<dbReference type="EMBL" id="JACVVK020000547">
    <property type="protein sequence ID" value="KAK7466750.1"/>
    <property type="molecule type" value="Genomic_DNA"/>
</dbReference>
<accession>A0ABD0J9W2</accession>
<sequence length="211" mass="22755">ALSHFLSPSRPDWQLTDSHVGSRHDSWSALLQPVTSEEETLTQSSPCSTSRVFNCFTDSVTSSVVWWILEPPDPSTKLDSYQTSLGGSAGGPVSPAALFKPLALYEPGLVGPGGYLAPPLTAYPTAALVNHFYTLPYHRPDYGLFDRHPALAKGQQDSLAIQLLQHPSSVTKEPRSFSRGPVGELPLGFKPHYKCRLSGGGEPSKPACKTP</sequence>
<dbReference type="Proteomes" id="UP001519460">
    <property type="component" value="Unassembled WGS sequence"/>
</dbReference>
<name>A0ABD0J9W2_9CAEN</name>
<reference evidence="1 2" key="1">
    <citation type="journal article" date="2023" name="Sci. Data">
        <title>Genome assembly of the Korean intertidal mud-creeper Batillaria attramentaria.</title>
        <authorList>
            <person name="Patra A.K."/>
            <person name="Ho P.T."/>
            <person name="Jun S."/>
            <person name="Lee S.J."/>
            <person name="Kim Y."/>
            <person name="Won Y.J."/>
        </authorList>
    </citation>
    <scope>NUCLEOTIDE SEQUENCE [LARGE SCALE GENOMIC DNA]</scope>
    <source>
        <strain evidence="1">Wonlab-2016</strain>
    </source>
</reference>
<proteinExistence type="predicted"/>
<feature type="non-terminal residue" evidence="1">
    <location>
        <position position="1"/>
    </location>
</feature>
<feature type="non-terminal residue" evidence="1">
    <location>
        <position position="211"/>
    </location>
</feature>
<gene>
    <name evidence="1" type="ORF">BaRGS_00037159</name>
</gene>
<evidence type="ECO:0000313" key="2">
    <source>
        <dbReference type="Proteomes" id="UP001519460"/>
    </source>
</evidence>
<comment type="caution">
    <text evidence="1">The sequence shown here is derived from an EMBL/GenBank/DDBJ whole genome shotgun (WGS) entry which is preliminary data.</text>
</comment>
<organism evidence="1 2">
    <name type="scientific">Batillaria attramentaria</name>
    <dbReference type="NCBI Taxonomy" id="370345"/>
    <lineage>
        <taxon>Eukaryota</taxon>
        <taxon>Metazoa</taxon>
        <taxon>Spiralia</taxon>
        <taxon>Lophotrochozoa</taxon>
        <taxon>Mollusca</taxon>
        <taxon>Gastropoda</taxon>
        <taxon>Caenogastropoda</taxon>
        <taxon>Sorbeoconcha</taxon>
        <taxon>Cerithioidea</taxon>
        <taxon>Batillariidae</taxon>
        <taxon>Batillaria</taxon>
    </lineage>
</organism>
<dbReference type="AlphaFoldDB" id="A0ABD0J9W2"/>
<keyword evidence="2" id="KW-1185">Reference proteome</keyword>
<protein>
    <submittedName>
        <fullName evidence="1">Uncharacterized protein</fullName>
    </submittedName>
</protein>
<evidence type="ECO:0000313" key="1">
    <source>
        <dbReference type="EMBL" id="KAK7466750.1"/>
    </source>
</evidence>